<protein>
    <submittedName>
        <fullName evidence="1">Uncharacterized protein</fullName>
    </submittedName>
</protein>
<organism evidence="1 2">
    <name type="scientific">Desulfofundulus australicus DSM 11792</name>
    <dbReference type="NCBI Taxonomy" id="1121425"/>
    <lineage>
        <taxon>Bacteria</taxon>
        <taxon>Bacillati</taxon>
        <taxon>Bacillota</taxon>
        <taxon>Clostridia</taxon>
        <taxon>Eubacteriales</taxon>
        <taxon>Peptococcaceae</taxon>
        <taxon>Desulfofundulus</taxon>
    </lineage>
</organism>
<name>A0A1M4WR90_9FIRM</name>
<sequence>MRTVTITTRGECALVLVVAPGRIADRARPRLRSSAGTGHIHTSCVQVAPADILSAACGLARQRSLQAAPAVKPGHMTRLLTL</sequence>
<dbReference type="EMBL" id="FQUW01000009">
    <property type="protein sequence ID" value="SHE83734.1"/>
    <property type="molecule type" value="Genomic_DNA"/>
</dbReference>
<dbReference type="RefSeq" id="WP_131821578.1">
    <property type="nucleotide sequence ID" value="NZ_FQUW01000009.1"/>
</dbReference>
<gene>
    <name evidence="1" type="ORF">SAMN02745218_00902</name>
</gene>
<proteinExistence type="predicted"/>
<evidence type="ECO:0000313" key="1">
    <source>
        <dbReference type="EMBL" id="SHE83734.1"/>
    </source>
</evidence>
<reference evidence="2" key="1">
    <citation type="submission" date="2016-11" db="EMBL/GenBank/DDBJ databases">
        <authorList>
            <person name="Varghese N."/>
            <person name="Submissions S."/>
        </authorList>
    </citation>
    <scope>NUCLEOTIDE SEQUENCE [LARGE SCALE GENOMIC DNA]</scope>
    <source>
        <strain evidence="2">DSM 11792</strain>
    </source>
</reference>
<evidence type="ECO:0000313" key="2">
    <source>
        <dbReference type="Proteomes" id="UP000184196"/>
    </source>
</evidence>
<dbReference type="Proteomes" id="UP000184196">
    <property type="component" value="Unassembled WGS sequence"/>
</dbReference>
<keyword evidence="2" id="KW-1185">Reference proteome</keyword>
<accession>A0A1M4WR90</accession>
<dbReference type="AlphaFoldDB" id="A0A1M4WR90"/>